<dbReference type="EMBL" id="CAJNOE010002597">
    <property type="protein sequence ID" value="CAF1487567.1"/>
    <property type="molecule type" value="Genomic_DNA"/>
</dbReference>
<comment type="caution">
    <text evidence="3">The sequence shown here is derived from an EMBL/GenBank/DDBJ whole genome shotgun (WGS) entry which is preliminary data.</text>
</comment>
<protein>
    <recommendedName>
        <fullName evidence="2">Rho-GAP domain-containing protein</fullName>
    </recommendedName>
</protein>
<dbReference type="GO" id="GO:0005096">
    <property type="term" value="F:GTPase activator activity"/>
    <property type="evidence" value="ECO:0007669"/>
    <property type="project" value="TreeGrafter"/>
</dbReference>
<feature type="domain" description="Rho-GAP" evidence="2">
    <location>
        <begin position="252"/>
        <end position="440"/>
    </location>
</feature>
<dbReference type="InterPro" id="IPR000198">
    <property type="entry name" value="RhoGAP_dom"/>
</dbReference>
<feature type="region of interest" description="Disordered" evidence="1">
    <location>
        <begin position="37"/>
        <end position="57"/>
    </location>
</feature>
<dbReference type="Proteomes" id="UP000663860">
    <property type="component" value="Unassembled WGS sequence"/>
</dbReference>
<reference evidence="3" key="1">
    <citation type="submission" date="2021-02" db="EMBL/GenBank/DDBJ databases">
        <authorList>
            <person name="Nowell W R."/>
        </authorList>
    </citation>
    <scope>NUCLEOTIDE SEQUENCE</scope>
</reference>
<feature type="domain" description="Rho-GAP" evidence="2">
    <location>
        <begin position="575"/>
        <end position="763"/>
    </location>
</feature>
<feature type="non-terminal residue" evidence="3">
    <location>
        <position position="1"/>
    </location>
</feature>
<evidence type="ECO:0000259" key="2">
    <source>
        <dbReference type="PROSITE" id="PS50238"/>
    </source>
</evidence>
<dbReference type="SMART" id="SM00324">
    <property type="entry name" value="RhoGAP"/>
    <property type="match status" value="2"/>
</dbReference>
<accession>A0A815SFU8</accession>
<sequence>INRPYRPTLLQEQTIEKQQKRFDTVNQMLEKVSSKPVNTSLNYNNNNHSPTENGHDDGSEVSIVGYLKAKPIKFQTLDDLLQNFPSVRTALLNKRTIPSSSSCTEAITSSLSSLQLTPQASITPSLSTKSAWRTRRTFGHEYPYSIKMKHLKTNNAILTNHRSFDGDDDLALSTNNQHNSTTSLNNVPTPNYHDFELRKRDISTDNQSRKYRFFHKRKTKTQQQLTDGYHSSSTPYLSSPNQAKSYSYLFGRSLDELILRHNHQLPPVIMQLFEILYVKGPETTGIFRKVANTRSVKECIDKIENNISLQDDDLHPILAAGIFKHFLRSLPESLFTSTQYDNWKKCLRFPTLPEKISFARKTVLSTLSEANHLLLKGFICILYHISEHASTNGMNPFNLGLCVSNSLFKSETTTIRSGKQEADVMSSIVEFLIQNCSLLFGSDILTCIPDKRIIVHQIPNLSHEYPYSIKMKHLKTSNAILTNHRSFDGDDDLALSTNNQHNSTSSLNNVPTPNYHDFELRKRDISTDNQSRKYRFFHKRKTKTQQQLTDGYHSSSTPYLSSPNQAKSYSYLFGRSLDELILRHNHQLPPVIMQLFEILYVKGPETTGIFRKVANTRSVKECIDKIENNIALQDDDLHPILAAGIFKHFLRSLPESLFTSTQYDNWKKCLRFPTLPEKISFARKTVLSTLSEANHLLLKGFICILYHISEHASANGMNPFNLGLCVSNSLFKSETTTIRSGKQEADVMSSIVEFLIQNCSLLFGSDI</sequence>
<name>A0A815SFU8_9BILA</name>
<organism evidence="3 4">
    <name type="scientific">Adineta steineri</name>
    <dbReference type="NCBI Taxonomy" id="433720"/>
    <lineage>
        <taxon>Eukaryota</taxon>
        <taxon>Metazoa</taxon>
        <taxon>Spiralia</taxon>
        <taxon>Gnathifera</taxon>
        <taxon>Rotifera</taxon>
        <taxon>Eurotatoria</taxon>
        <taxon>Bdelloidea</taxon>
        <taxon>Adinetida</taxon>
        <taxon>Adinetidae</taxon>
        <taxon>Adineta</taxon>
    </lineage>
</organism>
<dbReference type="PANTHER" id="PTHR23179:SF3">
    <property type="entry name" value="RHO GTPASE-ACTIVATING PROTEIN 20"/>
    <property type="match status" value="1"/>
</dbReference>
<evidence type="ECO:0000256" key="1">
    <source>
        <dbReference type="SAM" id="MobiDB-lite"/>
    </source>
</evidence>
<gene>
    <name evidence="3" type="ORF">IZO911_LOCUS44315</name>
</gene>
<dbReference type="PROSITE" id="PS50238">
    <property type="entry name" value="RHOGAP"/>
    <property type="match status" value="2"/>
</dbReference>
<feature type="non-terminal residue" evidence="3">
    <location>
        <position position="767"/>
    </location>
</feature>
<evidence type="ECO:0000313" key="4">
    <source>
        <dbReference type="Proteomes" id="UP000663860"/>
    </source>
</evidence>
<dbReference type="PANTHER" id="PTHR23179">
    <property type="entry name" value="T-CELL ACTIVATION RHO GTPASE ACTIVATING PROTEIN-RELATED"/>
    <property type="match status" value="1"/>
</dbReference>
<dbReference type="Pfam" id="PF00620">
    <property type="entry name" value="RhoGAP"/>
    <property type="match status" value="2"/>
</dbReference>
<evidence type="ECO:0000313" key="3">
    <source>
        <dbReference type="EMBL" id="CAF1487567.1"/>
    </source>
</evidence>
<dbReference type="AlphaFoldDB" id="A0A815SFU8"/>
<dbReference type="GO" id="GO:0007165">
    <property type="term" value="P:signal transduction"/>
    <property type="evidence" value="ECO:0007669"/>
    <property type="project" value="InterPro"/>
</dbReference>
<dbReference type="SUPFAM" id="SSF48350">
    <property type="entry name" value="GTPase activation domain, GAP"/>
    <property type="match status" value="2"/>
</dbReference>
<dbReference type="Gene3D" id="1.10.555.10">
    <property type="entry name" value="Rho GTPase activation protein"/>
    <property type="match status" value="2"/>
</dbReference>
<proteinExistence type="predicted"/>
<dbReference type="InterPro" id="IPR008936">
    <property type="entry name" value="Rho_GTPase_activation_prot"/>
</dbReference>